<dbReference type="RefSeq" id="XP_002953945.1">
    <property type="nucleotide sequence ID" value="XM_002953899.1"/>
</dbReference>
<feature type="region of interest" description="Disordered" evidence="1">
    <location>
        <begin position="296"/>
        <end position="395"/>
    </location>
</feature>
<feature type="compositionally biased region" description="Acidic residues" evidence="1">
    <location>
        <begin position="206"/>
        <end position="217"/>
    </location>
</feature>
<dbReference type="GeneID" id="9617269"/>
<dbReference type="AlphaFoldDB" id="D8U5T0"/>
<dbReference type="OrthoDB" id="535103at2759"/>
<dbReference type="Proteomes" id="UP000001058">
    <property type="component" value="Unassembled WGS sequence"/>
</dbReference>
<feature type="compositionally biased region" description="Acidic residues" evidence="1">
    <location>
        <begin position="319"/>
        <end position="328"/>
    </location>
</feature>
<dbReference type="InParanoid" id="D8U5T0"/>
<sequence>MAHFHNSSTGGGDYDYPDDFTDISDDQDLPLPEQSESAINGGNVDDGEFPFRVGVRGTRPSAAAAAGAPAAIDSHQRDPWIMQLGTGDSGPSSPIASGLTQARFTGSASIGAGMAPLRNTSITSGRSLFGPFGCSSLQHRDSLGTTQPHPLAHSGQHYQHVLPQQAPRPPQSPVQQRTQTLTSEQQQRPRDQGRDRPSRTDATLSEVDEASGEGDEVGAERGGADRDPWSYLDADPFVLAASSSCSSSLSASRDPSPQPHPAASTQPFPMPFGSRVNGPRPWYEEPQYERHLGLGLGLGFESGLGQRSSGSYGARGLIDEEEDEEAQEQEGQPRGLGRELGSFGVELGGGEGPAADTPHGSGGSSDSSHSSWAGQPGLDPEYDGAGPSGSQPATTITVLWPLGGSRDVLHGVSGSRLPAGMAAGETNWALGSSGGELRHRHANRARASEQSDGWRPPQDGAGTEELQASIGGTSSSALRRAEEPSWEHQYGGGLGARSSLGLSYGGNSSPTHRYGQRSTLADSNLSSGLGPSQPALASAGFRGATPSGLRVYHPNGYSNAGEHGAGGGGGLGGGNGLGSAGGTTLCFTSIDSPSGPYDRRHVVLRSAQRRNTEASTPSVRQYSDGLAGMLTNAQIQEWMSQHASRLLLPRHMQEIADIVFRPPSAVPEKKPLKHQPSGVTTLPPPVVLGGRYPPLHVSRLANDAAFISGLLACLSGVDPANSRVQAVITALQGKDVVVMEEAEGGEGETAGRFTLTKSLRPPSRIQPK</sequence>
<accession>D8U5T0</accession>
<dbReference type="KEGG" id="vcn:VOLCADRAFT_94799"/>
<evidence type="ECO:0000313" key="3">
    <source>
        <dbReference type="Proteomes" id="UP000001058"/>
    </source>
</evidence>
<protein>
    <submittedName>
        <fullName evidence="2">Uncharacterized protein</fullName>
    </submittedName>
</protein>
<feature type="region of interest" description="Disordered" evidence="1">
    <location>
        <begin position="162"/>
        <end position="284"/>
    </location>
</feature>
<feature type="region of interest" description="Disordered" evidence="1">
    <location>
        <begin position="1"/>
        <end position="46"/>
    </location>
</feature>
<keyword evidence="3" id="KW-1185">Reference proteome</keyword>
<feature type="compositionally biased region" description="Low complexity" evidence="1">
    <location>
        <begin position="239"/>
        <end position="252"/>
    </location>
</feature>
<feature type="compositionally biased region" description="Basic and acidic residues" evidence="1">
    <location>
        <begin position="218"/>
        <end position="228"/>
    </location>
</feature>
<feature type="compositionally biased region" description="Low complexity" evidence="1">
    <location>
        <begin position="496"/>
        <end position="509"/>
    </location>
</feature>
<evidence type="ECO:0000313" key="2">
    <source>
        <dbReference type="EMBL" id="EFJ44974.1"/>
    </source>
</evidence>
<feature type="region of interest" description="Disordered" evidence="1">
    <location>
        <begin position="743"/>
        <end position="768"/>
    </location>
</feature>
<proteinExistence type="predicted"/>
<evidence type="ECO:0000256" key="1">
    <source>
        <dbReference type="SAM" id="MobiDB-lite"/>
    </source>
</evidence>
<feature type="compositionally biased region" description="Basic and acidic residues" evidence="1">
    <location>
        <begin position="187"/>
        <end position="199"/>
    </location>
</feature>
<dbReference type="EMBL" id="GL378360">
    <property type="protein sequence ID" value="EFJ44974.1"/>
    <property type="molecule type" value="Genomic_DNA"/>
</dbReference>
<gene>
    <name evidence="2" type="ORF">VOLCADRAFT_94799</name>
</gene>
<dbReference type="STRING" id="3068.D8U5T0"/>
<name>D8U5T0_VOLCA</name>
<feature type="compositionally biased region" description="Polar residues" evidence="1">
    <location>
        <begin position="516"/>
        <end position="530"/>
    </location>
</feature>
<reference evidence="2 3" key="1">
    <citation type="journal article" date="2010" name="Science">
        <title>Genomic analysis of organismal complexity in the multicellular green alga Volvox carteri.</title>
        <authorList>
            <person name="Prochnik S.E."/>
            <person name="Umen J."/>
            <person name="Nedelcu A.M."/>
            <person name="Hallmann A."/>
            <person name="Miller S.M."/>
            <person name="Nishii I."/>
            <person name="Ferris P."/>
            <person name="Kuo A."/>
            <person name="Mitros T."/>
            <person name="Fritz-Laylin L.K."/>
            <person name="Hellsten U."/>
            <person name="Chapman J."/>
            <person name="Simakov O."/>
            <person name="Rensing S.A."/>
            <person name="Terry A."/>
            <person name="Pangilinan J."/>
            <person name="Kapitonov V."/>
            <person name="Jurka J."/>
            <person name="Salamov A."/>
            <person name="Shapiro H."/>
            <person name="Schmutz J."/>
            <person name="Grimwood J."/>
            <person name="Lindquist E."/>
            <person name="Lucas S."/>
            <person name="Grigoriev I.V."/>
            <person name="Schmitt R."/>
            <person name="Kirk D."/>
            <person name="Rokhsar D.S."/>
        </authorList>
    </citation>
    <scope>NUCLEOTIDE SEQUENCE [LARGE SCALE GENOMIC DNA]</scope>
    <source>
        <strain evidence="3">f. Nagariensis / Eve</strain>
    </source>
</reference>
<feature type="region of interest" description="Disordered" evidence="1">
    <location>
        <begin position="432"/>
        <end position="531"/>
    </location>
</feature>
<feature type="compositionally biased region" description="Acidic residues" evidence="1">
    <location>
        <begin position="15"/>
        <end position="28"/>
    </location>
</feature>
<organism evidence="3">
    <name type="scientific">Volvox carteri f. nagariensis</name>
    <dbReference type="NCBI Taxonomy" id="3068"/>
    <lineage>
        <taxon>Eukaryota</taxon>
        <taxon>Viridiplantae</taxon>
        <taxon>Chlorophyta</taxon>
        <taxon>core chlorophytes</taxon>
        <taxon>Chlorophyceae</taxon>
        <taxon>CS clade</taxon>
        <taxon>Chlamydomonadales</taxon>
        <taxon>Volvocaceae</taxon>
        <taxon>Volvox</taxon>
    </lineage>
</organism>
<feature type="compositionally biased region" description="Polar residues" evidence="1">
    <location>
        <begin position="173"/>
        <end position="184"/>
    </location>
</feature>